<feature type="domain" description="HTH luxR-type" evidence="4">
    <location>
        <begin position="218"/>
        <end position="283"/>
    </location>
</feature>
<evidence type="ECO:0000313" key="6">
    <source>
        <dbReference type="Proteomes" id="UP000319557"/>
    </source>
</evidence>
<dbReference type="InterPro" id="IPR000792">
    <property type="entry name" value="Tscrpt_reg_LuxR_C"/>
</dbReference>
<dbReference type="PANTHER" id="PTHR44688">
    <property type="entry name" value="DNA-BINDING TRANSCRIPTIONAL ACTIVATOR DEVR_DOSR"/>
    <property type="match status" value="1"/>
</dbReference>
<dbReference type="SUPFAM" id="SSF52172">
    <property type="entry name" value="CheY-like"/>
    <property type="match status" value="1"/>
</dbReference>
<dbReference type="InterPro" id="IPR016032">
    <property type="entry name" value="Sig_transdc_resp-reg_C-effctor"/>
</dbReference>
<evidence type="ECO:0000259" key="4">
    <source>
        <dbReference type="PROSITE" id="PS50043"/>
    </source>
</evidence>
<evidence type="ECO:0000256" key="1">
    <source>
        <dbReference type="ARBA" id="ARBA00023015"/>
    </source>
</evidence>
<dbReference type="PRINTS" id="PR00038">
    <property type="entry name" value="HTHLUXR"/>
</dbReference>
<dbReference type="PROSITE" id="PS50043">
    <property type="entry name" value="HTH_LUXR_2"/>
    <property type="match status" value="1"/>
</dbReference>
<evidence type="ECO:0000256" key="2">
    <source>
        <dbReference type="ARBA" id="ARBA00023125"/>
    </source>
</evidence>
<dbReference type="SMART" id="SM00421">
    <property type="entry name" value="HTH_LUXR"/>
    <property type="match status" value="1"/>
</dbReference>
<dbReference type="GO" id="GO:0006355">
    <property type="term" value="P:regulation of DNA-templated transcription"/>
    <property type="evidence" value="ECO:0007669"/>
    <property type="project" value="InterPro"/>
</dbReference>
<dbReference type="AlphaFoldDB" id="A0A517M632"/>
<evidence type="ECO:0000313" key="5">
    <source>
        <dbReference type="EMBL" id="QDS90332.1"/>
    </source>
</evidence>
<dbReference type="Proteomes" id="UP000319557">
    <property type="component" value="Chromosome"/>
</dbReference>
<dbReference type="InterPro" id="IPR011006">
    <property type="entry name" value="CheY-like_superfamily"/>
</dbReference>
<dbReference type="OrthoDB" id="271936at2"/>
<dbReference type="CDD" id="cd06170">
    <property type="entry name" value="LuxR_C_like"/>
    <property type="match status" value="1"/>
</dbReference>
<protein>
    <submittedName>
        <fullName evidence="5">Transcriptional regulatory protein FixJ</fullName>
    </submittedName>
</protein>
<dbReference type="GO" id="GO:0003677">
    <property type="term" value="F:DNA binding"/>
    <property type="evidence" value="ECO:0007669"/>
    <property type="project" value="UniProtKB-KW"/>
</dbReference>
<evidence type="ECO:0000256" key="3">
    <source>
        <dbReference type="ARBA" id="ARBA00023163"/>
    </source>
</evidence>
<proteinExistence type="predicted"/>
<name>A0A517M632_9BACT</name>
<dbReference type="EMBL" id="CP036261">
    <property type="protein sequence ID" value="QDS90332.1"/>
    <property type="molecule type" value="Genomic_DNA"/>
</dbReference>
<keyword evidence="6" id="KW-1185">Reference proteome</keyword>
<dbReference type="SUPFAM" id="SSF46894">
    <property type="entry name" value="C-terminal effector domain of the bipartite response regulators"/>
    <property type="match status" value="1"/>
</dbReference>
<dbReference type="PANTHER" id="PTHR44688:SF16">
    <property type="entry name" value="DNA-BINDING TRANSCRIPTIONAL ACTIVATOR DEVR_DOSR"/>
    <property type="match status" value="1"/>
</dbReference>
<dbReference type="Pfam" id="PF00196">
    <property type="entry name" value="GerE"/>
    <property type="match status" value="1"/>
</dbReference>
<keyword evidence="1" id="KW-0805">Transcription regulation</keyword>
<dbReference type="KEGG" id="ruv:EC9_45400"/>
<reference evidence="5 6" key="1">
    <citation type="submission" date="2019-02" db="EMBL/GenBank/DDBJ databases">
        <title>Deep-cultivation of Planctomycetes and their phenomic and genomic characterization uncovers novel biology.</title>
        <authorList>
            <person name="Wiegand S."/>
            <person name="Jogler M."/>
            <person name="Boedeker C."/>
            <person name="Pinto D."/>
            <person name="Vollmers J."/>
            <person name="Rivas-Marin E."/>
            <person name="Kohn T."/>
            <person name="Peeters S.H."/>
            <person name="Heuer A."/>
            <person name="Rast P."/>
            <person name="Oberbeckmann S."/>
            <person name="Bunk B."/>
            <person name="Jeske O."/>
            <person name="Meyerdierks A."/>
            <person name="Storesund J.E."/>
            <person name="Kallscheuer N."/>
            <person name="Luecker S."/>
            <person name="Lage O.M."/>
            <person name="Pohl T."/>
            <person name="Merkel B.J."/>
            <person name="Hornburger P."/>
            <person name="Mueller R.-W."/>
            <person name="Bruemmer F."/>
            <person name="Labrenz M."/>
            <person name="Spormann A.M."/>
            <person name="Op den Camp H."/>
            <person name="Overmann J."/>
            <person name="Amann R."/>
            <person name="Jetten M.S.M."/>
            <person name="Mascher T."/>
            <person name="Medema M.H."/>
            <person name="Devos D.P."/>
            <person name="Kaster A.-K."/>
            <person name="Ovreas L."/>
            <person name="Rohde M."/>
            <person name="Galperin M.Y."/>
            <person name="Jogler C."/>
        </authorList>
    </citation>
    <scope>NUCLEOTIDE SEQUENCE [LARGE SCALE GENOMIC DNA]</scope>
    <source>
        <strain evidence="5 6">EC9</strain>
    </source>
</reference>
<organism evidence="5 6">
    <name type="scientific">Rosistilla ulvae</name>
    <dbReference type="NCBI Taxonomy" id="1930277"/>
    <lineage>
        <taxon>Bacteria</taxon>
        <taxon>Pseudomonadati</taxon>
        <taxon>Planctomycetota</taxon>
        <taxon>Planctomycetia</taxon>
        <taxon>Pirellulales</taxon>
        <taxon>Pirellulaceae</taxon>
        <taxon>Rosistilla</taxon>
    </lineage>
</organism>
<gene>
    <name evidence="5" type="primary">fixJ</name>
    <name evidence="5" type="ORF">EC9_45400</name>
</gene>
<keyword evidence="2" id="KW-0238">DNA-binding</keyword>
<dbReference type="Gene3D" id="3.40.50.2300">
    <property type="match status" value="1"/>
</dbReference>
<accession>A0A517M632</accession>
<sequence length="284" mass="31551">MPLSSNTAPGGACQPYYNGYDDHHKQWRFDFLIVQRAIIDASALSKPKISATLDAVLGPKKSFIVRPPLSRLPQGPIVLQESSSTRPIVDCLCMPLELADRLRIELQHQNWEMASHQSPETLLSQPSEQRYGCAVIYNWSDGRESLELIHRLRASKVPTQIVLVVVEAVAPIIARAAHGGVTEVLQANQPTAELRDAIANAIEIDRAERPRAIESLQQRERLESLSEGERDVLRLVLDGLPNKVIAARLDVSQRTVEARRHKLFLKTGTTSIAELVRMVVQLGG</sequence>
<keyword evidence="3" id="KW-0804">Transcription</keyword>